<dbReference type="NCBIfam" id="TIGR02167">
    <property type="entry name" value="Liste_lipo_26"/>
    <property type="match status" value="1"/>
</dbReference>
<dbReference type="OrthoDB" id="198852at2759"/>
<sequence>MVEKGMIDAFTDDTIRVAVKEWLKNPDEAKGKYGEMGSWDVSEVKDMSGLFENQQFFNEDIRGWDVGAVTNMERMFKGCEAFNQDISGWKVEGVE</sequence>
<feature type="non-terminal residue" evidence="1">
    <location>
        <position position="95"/>
    </location>
</feature>
<accession>A0A9W7G2H7</accession>
<dbReference type="AlphaFoldDB" id="A0A9W7G2H7"/>
<protein>
    <submittedName>
        <fullName evidence="1">Uncharacterized protein</fullName>
    </submittedName>
</protein>
<dbReference type="InterPro" id="IPR011889">
    <property type="entry name" value="Liste_lipo_26"/>
</dbReference>
<gene>
    <name evidence="1" type="ORF">TrRE_jg12623</name>
</gene>
<dbReference type="Pfam" id="PF03382">
    <property type="entry name" value="DUF285"/>
    <property type="match status" value="1"/>
</dbReference>
<comment type="caution">
    <text evidence="1">The sequence shown here is derived from an EMBL/GenBank/DDBJ whole genome shotgun (WGS) entry which is preliminary data.</text>
</comment>
<dbReference type="EMBL" id="BRXZ01007515">
    <property type="protein sequence ID" value="GMI29358.1"/>
    <property type="molecule type" value="Genomic_DNA"/>
</dbReference>
<name>A0A9W7G2H7_9STRA</name>
<dbReference type="InterPro" id="IPR005046">
    <property type="entry name" value="DUF285"/>
</dbReference>
<evidence type="ECO:0000313" key="2">
    <source>
        <dbReference type="Proteomes" id="UP001165082"/>
    </source>
</evidence>
<organism evidence="1 2">
    <name type="scientific">Triparma retinervis</name>
    <dbReference type="NCBI Taxonomy" id="2557542"/>
    <lineage>
        <taxon>Eukaryota</taxon>
        <taxon>Sar</taxon>
        <taxon>Stramenopiles</taxon>
        <taxon>Ochrophyta</taxon>
        <taxon>Bolidophyceae</taxon>
        <taxon>Parmales</taxon>
        <taxon>Triparmaceae</taxon>
        <taxon>Triparma</taxon>
    </lineage>
</organism>
<proteinExistence type="predicted"/>
<dbReference type="Proteomes" id="UP001165082">
    <property type="component" value="Unassembled WGS sequence"/>
</dbReference>
<reference evidence="1" key="1">
    <citation type="submission" date="2022-07" db="EMBL/GenBank/DDBJ databases">
        <title>Genome analysis of Parmales, a sister group of diatoms, reveals the evolutionary specialization of diatoms from phago-mixotrophs to photoautotrophs.</title>
        <authorList>
            <person name="Ban H."/>
            <person name="Sato S."/>
            <person name="Yoshikawa S."/>
            <person name="Kazumasa Y."/>
            <person name="Nakamura Y."/>
            <person name="Ichinomiya M."/>
            <person name="Saitoh K."/>
            <person name="Sato N."/>
            <person name="Blanc-Mathieu R."/>
            <person name="Endo H."/>
            <person name="Kuwata A."/>
            <person name="Ogata H."/>
        </authorList>
    </citation>
    <scope>NUCLEOTIDE SEQUENCE</scope>
</reference>
<evidence type="ECO:0000313" key="1">
    <source>
        <dbReference type="EMBL" id="GMI29358.1"/>
    </source>
</evidence>
<keyword evidence="2" id="KW-1185">Reference proteome</keyword>